<evidence type="ECO:0000256" key="1">
    <source>
        <dbReference type="SAM" id="Coils"/>
    </source>
</evidence>
<dbReference type="Pfam" id="PF01107">
    <property type="entry name" value="MP"/>
    <property type="match status" value="1"/>
</dbReference>
<keyword evidence="3" id="KW-0916">Viral movement protein</keyword>
<keyword evidence="5" id="KW-1185">Reference proteome</keyword>
<feature type="coiled-coil region" evidence="1">
    <location>
        <begin position="526"/>
        <end position="553"/>
    </location>
</feature>
<reference evidence="3 5" key="2">
    <citation type="journal article" date="2014" name="BMC Genomics">
        <title>An improved genome release (version Mt4.0) for the model legume Medicago truncatula.</title>
        <authorList>
            <person name="Tang H."/>
            <person name="Krishnakumar V."/>
            <person name="Bidwell S."/>
            <person name="Rosen B."/>
            <person name="Chan A."/>
            <person name="Zhou S."/>
            <person name="Gentzbittel L."/>
            <person name="Childs K.L."/>
            <person name="Yandell M."/>
            <person name="Gundlach H."/>
            <person name="Mayer K.F."/>
            <person name="Schwartz D.C."/>
            <person name="Town C.D."/>
        </authorList>
    </citation>
    <scope>GENOME REANNOTATION</scope>
    <source>
        <strain evidence="3">A17</strain>
        <strain evidence="4 5">cv. Jemalong A17</strain>
    </source>
</reference>
<dbReference type="SUPFAM" id="SSF56219">
    <property type="entry name" value="DNase I-like"/>
    <property type="match status" value="1"/>
</dbReference>
<dbReference type="PANTHER" id="PTHR48435">
    <property type="entry name" value="POLYPROTEIN"/>
    <property type="match status" value="1"/>
</dbReference>
<dbReference type="InterPro" id="IPR053098">
    <property type="entry name" value="Petuviruses_polyprotein"/>
</dbReference>
<dbReference type="InterPro" id="IPR036691">
    <property type="entry name" value="Endo/exonu/phosph_ase_sf"/>
</dbReference>
<protein>
    <submittedName>
        <fullName evidence="3">Viral movement protein</fullName>
    </submittedName>
</protein>
<evidence type="ECO:0000313" key="3">
    <source>
        <dbReference type="EMBL" id="KEH33364.1"/>
    </source>
</evidence>
<accession>A0A072UU69</accession>
<dbReference type="InterPro" id="IPR028919">
    <property type="entry name" value="Viral_movement"/>
</dbReference>
<dbReference type="EnsemblPlants" id="KEH33364">
    <property type="protein sequence ID" value="KEH33364"/>
    <property type="gene ID" value="MTR_3g436680"/>
</dbReference>
<dbReference type="PANTHER" id="PTHR48435:SF1">
    <property type="entry name" value="POLYPROTEIN"/>
    <property type="match status" value="1"/>
</dbReference>
<feature type="region of interest" description="Disordered" evidence="2">
    <location>
        <begin position="588"/>
        <end position="610"/>
    </location>
</feature>
<name>A0A072UU69_MEDTR</name>
<dbReference type="HOGENOM" id="CLU_429218_0_0_1"/>
<sequence length="638" mass="73708">MDLGYNGTKFTWANNHYDNTHIKERIDRFCANSNWINTFPRYINNHLLRYSFDHCPIVLEFHDTNNISSHKNNSKIQRFEQLWAQDKECTQIVEQTWKRAGENLVTSLVKLKASKPIWTISKIVPNQESWLNIHNNEVALDDLLEQEELWWSQRAKTHWLKAGDLNTRFFHQRANQRKKKNFIHNIKDPTGTEWQDRDKIHSIFINHFNIISPSIEMQVCSTLASEMRILCIRKHLTSDPCYGPLYYEMPVLIDNLCLRLFHAYGWLFVVSLDDSVEANLMIWEAPGQCGIRALAQRGVHMIPQSLINHWKYEGYTTLHFGAVRFILSLHGRENQPVFCKIALLDSSYLHYENVVIGIVLTSLHAGSVVLTIFPNYNVSLNESTLSTRLKVQDVDPSMCDPDCDCWMHDDDIDRDIIVPRRKKKGRCKPYPPLQRRSDLDNGPWVGIHKKSPPLPLYEEALKILIKEKLLPPNDHDLVTWSPTNYCKPISPPKPIEPIPCFNFSSSTSEYDQHFPSENMVAQKDILQNLDKKIDKIAKRMDETDENLKALSALDYAKYIPSAYRPKSSRNTTSPYKSKGKIACMSVSSSDSQGVLESPRPKFQKEEVPDRSFQAIAITENWEYSQGNDSSAKSSARSN</sequence>
<keyword evidence="3" id="KW-0813">Transport</keyword>
<dbReference type="Gene3D" id="3.60.10.10">
    <property type="entry name" value="Endonuclease/exonuclease/phosphatase"/>
    <property type="match status" value="1"/>
</dbReference>
<dbReference type="AlphaFoldDB" id="A0A072UU69"/>
<keyword evidence="1" id="KW-0175">Coiled coil</keyword>
<evidence type="ECO:0000256" key="2">
    <source>
        <dbReference type="SAM" id="MobiDB-lite"/>
    </source>
</evidence>
<proteinExistence type="predicted"/>
<dbReference type="Proteomes" id="UP000002051">
    <property type="component" value="Chromosome 3"/>
</dbReference>
<dbReference type="EMBL" id="CM001219">
    <property type="protein sequence ID" value="KEH33364.1"/>
    <property type="molecule type" value="Genomic_DNA"/>
</dbReference>
<evidence type="ECO:0000313" key="5">
    <source>
        <dbReference type="Proteomes" id="UP000002051"/>
    </source>
</evidence>
<reference evidence="3 5" key="1">
    <citation type="journal article" date="2011" name="Nature">
        <title>The Medicago genome provides insight into the evolution of rhizobial symbioses.</title>
        <authorList>
            <person name="Young N.D."/>
            <person name="Debelle F."/>
            <person name="Oldroyd G.E."/>
            <person name="Geurts R."/>
            <person name="Cannon S.B."/>
            <person name="Udvardi M.K."/>
            <person name="Benedito V.A."/>
            <person name="Mayer K.F."/>
            <person name="Gouzy J."/>
            <person name="Schoof H."/>
            <person name="Van de Peer Y."/>
            <person name="Proost S."/>
            <person name="Cook D.R."/>
            <person name="Meyers B.C."/>
            <person name="Spannagl M."/>
            <person name="Cheung F."/>
            <person name="De Mita S."/>
            <person name="Krishnakumar V."/>
            <person name="Gundlach H."/>
            <person name="Zhou S."/>
            <person name="Mudge J."/>
            <person name="Bharti A.K."/>
            <person name="Murray J.D."/>
            <person name="Naoumkina M.A."/>
            <person name="Rosen B."/>
            <person name="Silverstein K.A."/>
            <person name="Tang H."/>
            <person name="Rombauts S."/>
            <person name="Zhao P.X."/>
            <person name="Zhou P."/>
            <person name="Barbe V."/>
            <person name="Bardou P."/>
            <person name="Bechner M."/>
            <person name="Bellec A."/>
            <person name="Berger A."/>
            <person name="Berges H."/>
            <person name="Bidwell S."/>
            <person name="Bisseling T."/>
            <person name="Choisne N."/>
            <person name="Couloux A."/>
            <person name="Denny R."/>
            <person name="Deshpande S."/>
            <person name="Dai X."/>
            <person name="Doyle J.J."/>
            <person name="Dudez A.M."/>
            <person name="Farmer A.D."/>
            <person name="Fouteau S."/>
            <person name="Franken C."/>
            <person name="Gibelin C."/>
            <person name="Gish J."/>
            <person name="Goldstein S."/>
            <person name="Gonzalez A.J."/>
            <person name="Green P.J."/>
            <person name="Hallab A."/>
            <person name="Hartog M."/>
            <person name="Hua A."/>
            <person name="Humphray S.J."/>
            <person name="Jeong D.H."/>
            <person name="Jing Y."/>
            <person name="Jocker A."/>
            <person name="Kenton S.M."/>
            <person name="Kim D.J."/>
            <person name="Klee K."/>
            <person name="Lai H."/>
            <person name="Lang C."/>
            <person name="Lin S."/>
            <person name="Macmil S.L."/>
            <person name="Magdelenat G."/>
            <person name="Matthews L."/>
            <person name="McCorrison J."/>
            <person name="Monaghan E.L."/>
            <person name="Mun J.H."/>
            <person name="Najar F.Z."/>
            <person name="Nicholson C."/>
            <person name="Noirot C."/>
            <person name="O'Bleness M."/>
            <person name="Paule C.R."/>
            <person name="Poulain J."/>
            <person name="Prion F."/>
            <person name="Qin B."/>
            <person name="Qu C."/>
            <person name="Retzel E.F."/>
            <person name="Riddle C."/>
            <person name="Sallet E."/>
            <person name="Samain S."/>
            <person name="Samson N."/>
            <person name="Sanders I."/>
            <person name="Saurat O."/>
            <person name="Scarpelli C."/>
            <person name="Schiex T."/>
            <person name="Segurens B."/>
            <person name="Severin A.J."/>
            <person name="Sherrier D.J."/>
            <person name="Shi R."/>
            <person name="Sims S."/>
            <person name="Singer S.R."/>
            <person name="Sinharoy S."/>
            <person name="Sterck L."/>
            <person name="Viollet A."/>
            <person name="Wang B.B."/>
            <person name="Wang K."/>
            <person name="Wang M."/>
            <person name="Wang X."/>
            <person name="Warfsmann J."/>
            <person name="Weissenbach J."/>
            <person name="White D.D."/>
            <person name="White J.D."/>
            <person name="Wiley G.B."/>
            <person name="Wincker P."/>
            <person name="Xing Y."/>
            <person name="Yang L."/>
            <person name="Yao Z."/>
            <person name="Ying F."/>
            <person name="Zhai J."/>
            <person name="Zhou L."/>
            <person name="Zuber A."/>
            <person name="Denarie J."/>
            <person name="Dixon R.A."/>
            <person name="May G.D."/>
            <person name="Schwartz D.C."/>
            <person name="Rogers J."/>
            <person name="Quetier F."/>
            <person name="Town C.D."/>
            <person name="Roe B.A."/>
        </authorList>
    </citation>
    <scope>NUCLEOTIDE SEQUENCE [LARGE SCALE GENOMIC DNA]</scope>
    <source>
        <strain evidence="3">A17</strain>
        <strain evidence="4 5">cv. Jemalong A17</strain>
    </source>
</reference>
<organism evidence="3 5">
    <name type="scientific">Medicago truncatula</name>
    <name type="common">Barrel medic</name>
    <name type="synonym">Medicago tribuloides</name>
    <dbReference type="NCBI Taxonomy" id="3880"/>
    <lineage>
        <taxon>Eukaryota</taxon>
        <taxon>Viridiplantae</taxon>
        <taxon>Streptophyta</taxon>
        <taxon>Embryophyta</taxon>
        <taxon>Tracheophyta</taxon>
        <taxon>Spermatophyta</taxon>
        <taxon>Magnoliopsida</taxon>
        <taxon>eudicotyledons</taxon>
        <taxon>Gunneridae</taxon>
        <taxon>Pentapetalae</taxon>
        <taxon>rosids</taxon>
        <taxon>fabids</taxon>
        <taxon>Fabales</taxon>
        <taxon>Fabaceae</taxon>
        <taxon>Papilionoideae</taxon>
        <taxon>50 kb inversion clade</taxon>
        <taxon>NPAAA clade</taxon>
        <taxon>Hologalegina</taxon>
        <taxon>IRL clade</taxon>
        <taxon>Trifolieae</taxon>
        <taxon>Medicago</taxon>
    </lineage>
</organism>
<gene>
    <name evidence="3" type="ordered locus">MTR_3g436680</name>
</gene>
<dbReference type="GO" id="GO:0046740">
    <property type="term" value="P:transport of virus in host, cell to cell"/>
    <property type="evidence" value="ECO:0007669"/>
    <property type="project" value="UniProtKB-KW"/>
</dbReference>
<reference evidence="4" key="3">
    <citation type="submission" date="2015-04" db="UniProtKB">
        <authorList>
            <consortium name="EnsemblPlants"/>
        </authorList>
    </citation>
    <scope>IDENTIFICATION</scope>
    <source>
        <strain evidence="4">cv. Jemalong A17</strain>
    </source>
</reference>
<dbReference type="STRING" id="3880.A0A072UU69"/>
<evidence type="ECO:0000313" key="4">
    <source>
        <dbReference type="EnsemblPlants" id="KEH33364"/>
    </source>
</evidence>
<feature type="compositionally biased region" description="Basic and acidic residues" evidence="2">
    <location>
        <begin position="598"/>
        <end position="609"/>
    </location>
</feature>